<proteinExistence type="predicted"/>
<dbReference type="InterPro" id="IPR001969">
    <property type="entry name" value="Aspartic_peptidase_AS"/>
</dbReference>
<feature type="compositionally biased region" description="Polar residues" evidence="1">
    <location>
        <begin position="772"/>
        <end position="781"/>
    </location>
</feature>
<feature type="region of interest" description="Disordered" evidence="1">
    <location>
        <begin position="187"/>
        <end position="214"/>
    </location>
</feature>
<dbReference type="GO" id="GO:0004190">
    <property type="term" value="F:aspartic-type endopeptidase activity"/>
    <property type="evidence" value="ECO:0007669"/>
    <property type="project" value="InterPro"/>
</dbReference>
<feature type="region of interest" description="Disordered" evidence="1">
    <location>
        <begin position="152"/>
        <end position="173"/>
    </location>
</feature>
<keyword evidence="3" id="KW-1185">Reference proteome</keyword>
<feature type="compositionally biased region" description="Polar residues" evidence="1">
    <location>
        <begin position="363"/>
        <end position="383"/>
    </location>
</feature>
<feature type="compositionally biased region" description="Low complexity" evidence="1">
    <location>
        <begin position="723"/>
        <end position="748"/>
    </location>
</feature>
<feature type="compositionally biased region" description="Polar residues" evidence="1">
    <location>
        <begin position="457"/>
        <end position="469"/>
    </location>
</feature>
<feature type="compositionally biased region" description="Basic and acidic residues" evidence="1">
    <location>
        <begin position="875"/>
        <end position="885"/>
    </location>
</feature>
<evidence type="ECO:0000313" key="3">
    <source>
        <dbReference type="Proteomes" id="UP000244722"/>
    </source>
</evidence>
<feature type="compositionally biased region" description="Low complexity" evidence="1">
    <location>
        <begin position="849"/>
        <end position="860"/>
    </location>
</feature>
<name>A0A2T6ZF18_TUBBO</name>
<evidence type="ECO:0008006" key="4">
    <source>
        <dbReference type="Google" id="ProtNLM"/>
    </source>
</evidence>
<feature type="compositionally biased region" description="Polar residues" evidence="1">
    <location>
        <begin position="425"/>
        <end position="435"/>
    </location>
</feature>
<comment type="caution">
    <text evidence="2">The sequence shown here is derived from an EMBL/GenBank/DDBJ whole genome shotgun (WGS) entry which is preliminary data.</text>
</comment>
<dbReference type="PROSITE" id="PS00141">
    <property type="entry name" value="ASP_PROTEASE"/>
    <property type="match status" value="1"/>
</dbReference>
<feature type="region of interest" description="Disordered" evidence="1">
    <location>
        <begin position="234"/>
        <end position="260"/>
    </location>
</feature>
<dbReference type="GO" id="GO:0006508">
    <property type="term" value="P:proteolysis"/>
    <property type="evidence" value="ECO:0007669"/>
    <property type="project" value="InterPro"/>
</dbReference>
<sequence>MATTVRPSHTREPSITRLECDVNPNFTFPALPHARSQSLLPGAPPSFPAFPPRRGSVPLNNVAALASATLTAARPKSSSSNSLLSNGSKSPGAVSVEASGLPSPVSPGELEVGSARGSLIPHHAGGVKSGARILGAGVTPTIVNASLSTKTKVGPVPEGKAHHRGLSDLLGGPVTLEPKKEDISPAIAENVAPKRAPPPPGATRRGHAHRRSGAISSGDVWSLLSQSAPNLALGCTGESGGQGTASGKVEASSKPIASAGSSPLLSWSAPVSPGFNGSSSLPSPTCPLMDYESAADKKNRVHFIDHVEIIPRPLSAGTETSSLATVRGHAGTDSINSIASVLPLPVPSPAVEAAPPRRHGRTRSNSQTMTQPTSALRATSDRPSTAGAILLTPPDAVIDSGASEVVVPSLKRPATASPSASSAPGSTDHSPTELSPSKKMHKKALSDYSPLAGTGAFSDNHNLPSTSASDEVLALSEEPSESTSKKHKKKKKKSKKQIKNWAGTILGKGRGLRHSKRQLRALPRRSPTPPLPRSEHQLGDNEWISAAWNESYVLMPVDESGANSSSENIVIDTGVESPIIDLDAALGPFKTPTGPSAGFAAARRRRMHSAVGLKGNGYFHRRSESMPEMQLFSLSEHECDGHMADVFEEDEEEDSEESSESEDDEEEGKMSGGEGLGIGIKVVDGDGANWQEDVVMEWGSDDLGRPTSRRGSGDRDLEWKSESSLLSANTSLNPTSSTTSINSINTPPDVEVEPSSPLSFSGRKGAPADIITPQSSSSTVTLPVHFQPPTYPQSLDSPSTFVTAVSNPNTPLQLDFPGDEYPDSASSFDPYSDFLGEPGPEMRMSVDDTPSLTSSSSTMTIGGLYANMPSTPMSEPKEKEPSPKKEKSKRWSKVWTFWKFK</sequence>
<dbReference type="Proteomes" id="UP000244722">
    <property type="component" value="Unassembled WGS sequence"/>
</dbReference>
<dbReference type="OrthoDB" id="5406427at2759"/>
<feature type="region of interest" description="Disordered" evidence="1">
    <location>
        <begin position="648"/>
        <end position="682"/>
    </location>
</feature>
<dbReference type="EMBL" id="NESQ01000323">
    <property type="protein sequence ID" value="PUU74091.1"/>
    <property type="molecule type" value="Genomic_DNA"/>
</dbReference>
<dbReference type="AlphaFoldDB" id="A0A2T6ZF18"/>
<organism evidence="2 3">
    <name type="scientific">Tuber borchii</name>
    <name type="common">White truffle</name>
    <dbReference type="NCBI Taxonomy" id="42251"/>
    <lineage>
        <taxon>Eukaryota</taxon>
        <taxon>Fungi</taxon>
        <taxon>Dikarya</taxon>
        <taxon>Ascomycota</taxon>
        <taxon>Pezizomycotina</taxon>
        <taxon>Pezizomycetes</taxon>
        <taxon>Pezizales</taxon>
        <taxon>Tuberaceae</taxon>
        <taxon>Tuber</taxon>
    </lineage>
</organism>
<feature type="region of interest" description="Disordered" evidence="1">
    <location>
        <begin position="410"/>
        <end position="537"/>
    </location>
</feature>
<feature type="compositionally biased region" description="Low complexity" evidence="1">
    <location>
        <begin position="413"/>
        <end position="424"/>
    </location>
</feature>
<feature type="region of interest" description="Disordered" evidence="1">
    <location>
        <begin position="697"/>
        <end position="891"/>
    </location>
</feature>
<evidence type="ECO:0000313" key="2">
    <source>
        <dbReference type="EMBL" id="PUU74091.1"/>
    </source>
</evidence>
<feature type="compositionally biased region" description="Basic and acidic residues" evidence="1">
    <location>
        <begin position="711"/>
        <end position="721"/>
    </location>
</feature>
<evidence type="ECO:0000256" key="1">
    <source>
        <dbReference type="SAM" id="MobiDB-lite"/>
    </source>
</evidence>
<feature type="region of interest" description="Disordered" evidence="1">
    <location>
        <begin position="347"/>
        <end position="388"/>
    </location>
</feature>
<feature type="compositionally biased region" description="Basic residues" evidence="1">
    <location>
        <begin position="510"/>
        <end position="523"/>
    </location>
</feature>
<protein>
    <recommendedName>
        <fullName evidence="4">Cell wall proline rich protein</fullName>
    </recommendedName>
</protein>
<accession>A0A2T6ZF18</accession>
<feature type="region of interest" description="Disordered" evidence="1">
    <location>
        <begin position="71"/>
        <end position="109"/>
    </location>
</feature>
<reference evidence="2 3" key="1">
    <citation type="submission" date="2017-04" db="EMBL/GenBank/DDBJ databases">
        <title>Draft genome sequence of Tuber borchii Vittad., a whitish edible truffle.</title>
        <authorList>
            <consortium name="DOE Joint Genome Institute"/>
            <person name="Murat C."/>
            <person name="Kuo A."/>
            <person name="Barry K.W."/>
            <person name="Clum A."/>
            <person name="Dockter R.B."/>
            <person name="Fauchery L."/>
            <person name="Iotti M."/>
            <person name="Kohler A."/>
            <person name="Labutti K."/>
            <person name="Lindquist E.A."/>
            <person name="Lipzen A."/>
            <person name="Ohm R.A."/>
            <person name="Wang M."/>
            <person name="Grigoriev I.V."/>
            <person name="Zambonelli A."/>
            <person name="Martin F.M."/>
        </authorList>
    </citation>
    <scope>NUCLEOTIDE SEQUENCE [LARGE SCALE GENOMIC DNA]</scope>
    <source>
        <strain evidence="2 3">Tbo3840</strain>
    </source>
</reference>
<feature type="compositionally biased region" description="Low complexity" evidence="1">
    <location>
        <begin position="71"/>
        <end position="92"/>
    </location>
</feature>
<dbReference type="STRING" id="42251.A0A2T6ZF18"/>
<gene>
    <name evidence="2" type="ORF">B9Z19DRAFT_1068473</name>
</gene>
<feature type="compositionally biased region" description="Acidic residues" evidence="1">
    <location>
        <begin position="648"/>
        <end position="667"/>
    </location>
</feature>
<feature type="compositionally biased region" description="Basic residues" evidence="1">
    <location>
        <begin position="485"/>
        <end position="498"/>
    </location>
</feature>
<feature type="compositionally biased region" description="Polar residues" evidence="1">
    <location>
        <begin position="792"/>
        <end position="812"/>
    </location>
</feature>